<accession>A1A2T9</accession>
<organism evidence="1 2">
    <name type="scientific">Bifidobacterium adolescentis (strain ATCC 15703 / DSM 20083 / NCTC 11814 / E194a)</name>
    <dbReference type="NCBI Taxonomy" id="367928"/>
    <lineage>
        <taxon>Bacteria</taxon>
        <taxon>Bacillati</taxon>
        <taxon>Actinomycetota</taxon>
        <taxon>Actinomycetes</taxon>
        <taxon>Bifidobacteriales</taxon>
        <taxon>Bifidobacteriaceae</taxon>
        <taxon>Bifidobacterium</taxon>
    </lineage>
</organism>
<evidence type="ECO:0000313" key="1">
    <source>
        <dbReference type="EMBL" id="BAF40022.1"/>
    </source>
</evidence>
<dbReference type="HOGENOM" id="CLU_051492_1_0_11"/>
<dbReference type="EMBL" id="AP009256">
    <property type="protein sequence ID" value="BAF40022.1"/>
    <property type="molecule type" value="Genomic_DNA"/>
</dbReference>
<dbReference type="Pfam" id="PF04796">
    <property type="entry name" value="RepA_C"/>
    <property type="match status" value="1"/>
</dbReference>
<name>A1A2T9_BIFAA</name>
<proteinExistence type="predicted"/>
<reference evidence="1 2" key="1">
    <citation type="submission" date="2006-12" db="EMBL/GenBank/DDBJ databases">
        <title>Bifidobacterium adolescentis complete genome sequence.</title>
        <authorList>
            <person name="Suzuki T."/>
            <person name="Tsuda Y."/>
            <person name="Kanou N."/>
            <person name="Inoue T."/>
            <person name="Kumazaki K."/>
            <person name="Nagano S."/>
            <person name="Hirai S."/>
            <person name="Tanaka K."/>
            <person name="Watanabe K."/>
        </authorList>
    </citation>
    <scope>NUCLEOTIDE SEQUENCE [LARGE SCALE GENOMIC DNA]</scope>
    <source>
        <strain evidence="2">ATCC 15703 / DSM 20083 / NCTC 11814 / E194a</strain>
    </source>
</reference>
<protein>
    <submittedName>
        <fullName evidence="1">Replicase</fullName>
    </submittedName>
</protein>
<sequence length="378" mass="43366">MPPFRQSPEVKDMPKKEVSRFDADTGYISRISSIVSLPLKKTPERKIVKRNGNVEVTFTALGECMPYGKLPRNLDAIVATLILTNDSSWDTSSRKWVIGKSFYEFAEHRLGITRGGNQYRRLRNQFNYWLRTAYTITNLGEDQIDSGGQFVVAEAWHVPWVDAEEWAQHPEDKECWIQFSEMFVKKVVKENPVPVDFRVLRELNKIKSPLSLDIYLWLNRRMSYLRQPSLVTWEQLRGQFGSSAQTMKKFKQTFKAALVHVRDAWDGLDLTVSDSNGVTLFPSSTHVPTLAETRKKERNEEFARRASSSHSCSLVSGKSDDEGFWQNITGWGKVFTSQSLFDVGLARDHLEGISPQDECPFCLYDHRNREFHGSATLG</sequence>
<dbReference type="InterPro" id="IPR006881">
    <property type="entry name" value="RepA_C"/>
</dbReference>
<evidence type="ECO:0000313" key="2">
    <source>
        <dbReference type="Proteomes" id="UP000008702"/>
    </source>
</evidence>
<dbReference type="Proteomes" id="UP000008702">
    <property type="component" value="Chromosome"/>
</dbReference>
<gene>
    <name evidence="1" type="primary">rep</name>
    <name evidence="1" type="ordered locus">BAD_1241</name>
</gene>
<keyword evidence="2" id="KW-1185">Reference proteome</keyword>
<dbReference type="AlphaFoldDB" id="A1A2T9"/>
<dbReference type="KEGG" id="bad:BAD_1241"/>